<dbReference type="Pfam" id="PF21922">
    <property type="entry name" value="PBP_dimer_2"/>
    <property type="match status" value="1"/>
</dbReference>
<dbReference type="AlphaFoldDB" id="A0A926HXR5"/>
<sequence length="479" mass="52427">MTRFKIPTISTDLTKRMEGHTFRVIKGTFLLLSILLIVWIGKLIVFDSNTISVNAYNPRLAKLEEGYIRGSILDADGNVLAYTQMNEAGEKTRVYPYGKVFAHVTGYSGKTKTGLELAMNTELLSASSWLDTLRSAVRDTPVQGCDVVTTLQAGLQEKAYALLGDYSGAVVVSEPSTGKILALVSTPAFDPNTVFSQWEEVSQDESSPLFPRATQGKYAPGSTFKIITSLALYRTDSAWQDYRYTCEGETVLGNTTLPCFDHTVHGEESIGDAFANSCNTFYANLGLHIGAKSLRSCADSLLFNSNIEFVLPIARSSFPLSEDDTVEMVGETSIGQGKTMVSPFHMNLITNAIANEGMVYEPYMVDRVVTKEGQQISKNLPKLYGALLEPQEAAYLEELMAGVIERGTATSLQNSYCEVYGKTGTAQVGEGEEAHSWFTGYTKTNGSVDIAITVVVEHGAESKRAVPLTKEILDYYYSR</sequence>
<feature type="transmembrane region" description="Helical" evidence="1">
    <location>
        <begin position="21"/>
        <end position="41"/>
    </location>
</feature>
<dbReference type="PANTHER" id="PTHR30627">
    <property type="entry name" value="PEPTIDOGLYCAN D,D-TRANSPEPTIDASE"/>
    <property type="match status" value="1"/>
</dbReference>
<feature type="domain" description="Penicillin binding protein A dimerisation" evidence="3">
    <location>
        <begin position="69"/>
        <end position="144"/>
    </location>
</feature>
<keyword evidence="1" id="KW-0812">Transmembrane</keyword>
<organism evidence="4 5">
    <name type="scientific">Bianquea renquensis</name>
    <dbReference type="NCBI Taxonomy" id="2763661"/>
    <lineage>
        <taxon>Bacteria</taxon>
        <taxon>Bacillati</taxon>
        <taxon>Bacillota</taxon>
        <taxon>Clostridia</taxon>
        <taxon>Eubacteriales</taxon>
        <taxon>Bianqueaceae</taxon>
        <taxon>Bianquea</taxon>
    </lineage>
</organism>
<feature type="domain" description="Penicillin-binding protein transpeptidase" evidence="2">
    <location>
        <begin position="168"/>
        <end position="473"/>
    </location>
</feature>
<dbReference type="InterPro" id="IPR012338">
    <property type="entry name" value="Beta-lactam/transpept-like"/>
</dbReference>
<evidence type="ECO:0000256" key="1">
    <source>
        <dbReference type="SAM" id="Phobius"/>
    </source>
</evidence>
<dbReference type="Gene3D" id="3.90.1310.10">
    <property type="entry name" value="Penicillin-binding protein 2a (Domain 2)"/>
    <property type="match status" value="1"/>
</dbReference>
<name>A0A926HXR5_9FIRM</name>
<evidence type="ECO:0000313" key="4">
    <source>
        <dbReference type="EMBL" id="MBC8544052.1"/>
    </source>
</evidence>
<dbReference type="GO" id="GO:0005886">
    <property type="term" value="C:plasma membrane"/>
    <property type="evidence" value="ECO:0007669"/>
    <property type="project" value="TreeGrafter"/>
</dbReference>
<evidence type="ECO:0000259" key="3">
    <source>
        <dbReference type="Pfam" id="PF21922"/>
    </source>
</evidence>
<dbReference type="Pfam" id="PF00905">
    <property type="entry name" value="Transpeptidase"/>
    <property type="match status" value="1"/>
</dbReference>
<keyword evidence="1" id="KW-1133">Transmembrane helix</keyword>
<keyword evidence="1" id="KW-0472">Membrane</keyword>
<protein>
    <submittedName>
        <fullName evidence="4">Penicillin-binding protein 2</fullName>
    </submittedName>
</protein>
<dbReference type="SUPFAM" id="SSF56519">
    <property type="entry name" value="Penicillin binding protein dimerisation domain"/>
    <property type="match status" value="1"/>
</dbReference>
<evidence type="ECO:0000259" key="2">
    <source>
        <dbReference type="Pfam" id="PF00905"/>
    </source>
</evidence>
<dbReference type="EMBL" id="JACRSQ010000015">
    <property type="protein sequence ID" value="MBC8544052.1"/>
    <property type="molecule type" value="Genomic_DNA"/>
</dbReference>
<dbReference type="GO" id="GO:0071555">
    <property type="term" value="P:cell wall organization"/>
    <property type="evidence" value="ECO:0007669"/>
    <property type="project" value="TreeGrafter"/>
</dbReference>
<dbReference type="Proteomes" id="UP000657006">
    <property type="component" value="Unassembled WGS sequence"/>
</dbReference>
<reference evidence="4" key="1">
    <citation type="submission" date="2020-08" db="EMBL/GenBank/DDBJ databases">
        <title>Genome public.</title>
        <authorList>
            <person name="Liu C."/>
            <person name="Sun Q."/>
        </authorList>
    </citation>
    <scope>NUCLEOTIDE SEQUENCE</scope>
    <source>
        <strain evidence="4">NSJ-32</strain>
    </source>
</reference>
<proteinExistence type="predicted"/>
<dbReference type="GO" id="GO:0008658">
    <property type="term" value="F:penicillin binding"/>
    <property type="evidence" value="ECO:0007669"/>
    <property type="project" value="InterPro"/>
</dbReference>
<dbReference type="SUPFAM" id="SSF56601">
    <property type="entry name" value="beta-lactamase/transpeptidase-like"/>
    <property type="match status" value="1"/>
</dbReference>
<gene>
    <name evidence="4" type="ORF">H8730_10885</name>
</gene>
<dbReference type="GO" id="GO:0071972">
    <property type="term" value="F:peptidoglycan L,D-transpeptidase activity"/>
    <property type="evidence" value="ECO:0007669"/>
    <property type="project" value="TreeGrafter"/>
</dbReference>
<comment type="caution">
    <text evidence="4">The sequence shown here is derived from an EMBL/GenBank/DDBJ whole genome shotgun (WGS) entry which is preliminary data.</text>
</comment>
<accession>A0A926HXR5</accession>
<dbReference type="RefSeq" id="WP_177715913.1">
    <property type="nucleotide sequence ID" value="NZ_JACRSQ010000015.1"/>
</dbReference>
<dbReference type="Gene3D" id="3.40.710.10">
    <property type="entry name" value="DD-peptidase/beta-lactamase superfamily"/>
    <property type="match status" value="1"/>
</dbReference>
<dbReference type="InterPro" id="IPR054120">
    <property type="entry name" value="PBPA_dimer"/>
</dbReference>
<dbReference type="InterPro" id="IPR001460">
    <property type="entry name" value="PCN-bd_Tpept"/>
</dbReference>
<keyword evidence="5" id="KW-1185">Reference proteome</keyword>
<evidence type="ECO:0000313" key="5">
    <source>
        <dbReference type="Proteomes" id="UP000657006"/>
    </source>
</evidence>
<dbReference type="InterPro" id="IPR050515">
    <property type="entry name" value="Beta-lactam/transpept"/>
</dbReference>
<dbReference type="PANTHER" id="PTHR30627:SF24">
    <property type="entry name" value="PENICILLIN-BINDING PROTEIN 4B"/>
    <property type="match status" value="1"/>
</dbReference>
<dbReference type="InterPro" id="IPR036138">
    <property type="entry name" value="PBP_dimer_sf"/>
</dbReference>